<feature type="transmembrane region" description="Helical" evidence="7">
    <location>
        <begin position="143"/>
        <end position="168"/>
    </location>
</feature>
<reference evidence="9 10" key="1">
    <citation type="submission" date="2018-05" db="EMBL/GenBank/DDBJ databases">
        <title>Paenibacillus flagellatus sp. nov., isolated from selenium mineral soil.</title>
        <authorList>
            <person name="Dai X."/>
        </authorList>
    </citation>
    <scope>NUCLEOTIDE SEQUENCE [LARGE SCALE GENOMIC DNA]</scope>
    <source>
        <strain evidence="9 10">DXL2</strain>
    </source>
</reference>
<dbReference type="InterPro" id="IPR000515">
    <property type="entry name" value="MetI-like"/>
</dbReference>
<dbReference type="PROSITE" id="PS50928">
    <property type="entry name" value="ABC_TM1"/>
    <property type="match status" value="1"/>
</dbReference>
<evidence type="ECO:0000256" key="5">
    <source>
        <dbReference type="ARBA" id="ARBA00022989"/>
    </source>
</evidence>
<protein>
    <submittedName>
        <fullName evidence="9">Sugar ABC transporter permease</fullName>
    </submittedName>
</protein>
<dbReference type="InterPro" id="IPR035906">
    <property type="entry name" value="MetI-like_sf"/>
</dbReference>
<evidence type="ECO:0000256" key="1">
    <source>
        <dbReference type="ARBA" id="ARBA00004651"/>
    </source>
</evidence>
<gene>
    <name evidence="9" type="ORF">DLM86_14820</name>
</gene>
<comment type="subcellular location">
    <subcellularLocation>
        <location evidence="1 7">Cell membrane</location>
        <topology evidence="1 7">Multi-pass membrane protein</topology>
    </subcellularLocation>
</comment>
<evidence type="ECO:0000256" key="4">
    <source>
        <dbReference type="ARBA" id="ARBA00022692"/>
    </source>
</evidence>
<dbReference type="OrthoDB" id="9785836at2"/>
<comment type="similarity">
    <text evidence="7">Belongs to the binding-protein-dependent transport system permease family.</text>
</comment>
<keyword evidence="3" id="KW-1003">Cell membrane</keyword>
<evidence type="ECO:0000256" key="2">
    <source>
        <dbReference type="ARBA" id="ARBA00022448"/>
    </source>
</evidence>
<dbReference type="Pfam" id="PF00528">
    <property type="entry name" value="BPD_transp_1"/>
    <property type="match status" value="1"/>
</dbReference>
<evidence type="ECO:0000256" key="7">
    <source>
        <dbReference type="RuleBase" id="RU363032"/>
    </source>
</evidence>
<keyword evidence="5 7" id="KW-1133">Transmembrane helix</keyword>
<dbReference type="GO" id="GO:0005886">
    <property type="term" value="C:plasma membrane"/>
    <property type="evidence" value="ECO:0007669"/>
    <property type="project" value="UniProtKB-SubCell"/>
</dbReference>
<keyword evidence="2 7" id="KW-0813">Transport</keyword>
<feature type="domain" description="ABC transmembrane type-1" evidence="8">
    <location>
        <begin position="97"/>
        <end position="312"/>
    </location>
</feature>
<dbReference type="SUPFAM" id="SSF161098">
    <property type="entry name" value="MetI-like"/>
    <property type="match status" value="1"/>
</dbReference>
<feature type="transmembrane region" description="Helical" evidence="7">
    <location>
        <begin position="188"/>
        <end position="212"/>
    </location>
</feature>
<feature type="transmembrane region" description="Helical" evidence="7">
    <location>
        <begin position="238"/>
        <end position="259"/>
    </location>
</feature>
<evidence type="ECO:0000256" key="3">
    <source>
        <dbReference type="ARBA" id="ARBA00022475"/>
    </source>
</evidence>
<organism evidence="9 10">
    <name type="scientific">Paenibacillus flagellatus</name>
    <dbReference type="NCBI Taxonomy" id="2211139"/>
    <lineage>
        <taxon>Bacteria</taxon>
        <taxon>Bacillati</taxon>
        <taxon>Bacillota</taxon>
        <taxon>Bacilli</taxon>
        <taxon>Bacillales</taxon>
        <taxon>Paenibacillaceae</taxon>
        <taxon>Paenibacillus</taxon>
    </lineage>
</organism>
<dbReference type="EMBL" id="QJVJ01000006">
    <property type="protein sequence ID" value="PYI54064.1"/>
    <property type="molecule type" value="Genomic_DNA"/>
</dbReference>
<feature type="transmembrane region" description="Helical" evidence="7">
    <location>
        <begin position="101"/>
        <end position="122"/>
    </location>
</feature>
<evidence type="ECO:0000259" key="8">
    <source>
        <dbReference type="PROSITE" id="PS50928"/>
    </source>
</evidence>
<dbReference type="AlphaFoldDB" id="A0A2V5K7Q3"/>
<dbReference type="Proteomes" id="UP000247476">
    <property type="component" value="Unassembled WGS sequence"/>
</dbReference>
<dbReference type="InterPro" id="IPR050809">
    <property type="entry name" value="UgpAE/MalFG_permease"/>
</dbReference>
<keyword evidence="4 7" id="KW-0812">Transmembrane</keyword>
<dbReference type="CDD" id="cd06261">
    <property type="entry name" value="TM_PBP2"/>
    <property type="match status" value="1"/>
</dbReference>
<dbReference type="GO" id="GO:0055085">
    <property type="term" value="P:transmembrane transport"/>
    <property type="evidence" value="ECO:0007669"/>
    <property type="project" value="InterPro"/>
</dbReference>
<dbReference type="Gene3D" id="1.10.3720.10">
    <property type="entry name" value="MetI-like"/>
    <property type="match status" value="1"/>
</dbReference>
<proteinExistence type="inferred from homology"/>
<accession>A0A2V5K7Q3</accession>
<feature type="transmembrane region" description="Helical" evidence="7">
    <location>
        <begin position="291"/>
        <end position="312"/>
    </location>
</feature>
<keyword evidence="6 7" id="KW-0472">Membrane</keyword>
<keyword evidence="10" id="KW-1185">Reference proteome</keyword>
<evidence type="ECO:0000313" key="9">
    <source>
        <dbReference type="EMBL" id="PYI54064.1"/>
    </source>
</evidence>
<feature type="transmembrane region" description="Helical" evidence="7">
    <location>
        <begin position="38"/>
        <end position="55"/>
    </location>
</feature>
<evidence type="ECO:0000313" key="10">
    <source>
        <dbReference type="Proteomes" id="UP000247476"/>
    </source>
</evidence>
<comment type="caution">
    <text evidence="9">The sequence shown here is derived from an EMBL/GenBank/DDBJ whole genome shotgun (WGS) entry which is preliminary data.</text>
</comment>
<name>A0A2V5K7Q3_9BACL</name>
<evidence type="ECO:0000256" key="6">
    <source>
        <dbReference type="ARBA" id="ARBA00023136"/>
    </source>
</evidence>
<dbReference type="PANTHER" id="PTHR43227:SF11">
    <property type="entry name" value="BLL4140 PROTEIN"/>
    <property type="match status" value="1"/>
</dbReference>
<dbReference type="PANTHER" id="PTHR43227">
    <property type="entry name" value="BLL4140 PROTEIN"/>
    <property type="match status" value="1"/>
</dbReference>
<sequence>MGVIRLEQIHAQRIVTTTGRKAKRRHAAVRALLRHWQMYALIAPVMLYFVVFHYWPMYGVQIAFKDFIATKGIGGSPWVGFKHFERFFDSYFFWRLVKNTLGISLLELVVGFPVPIVLALMVNEVRSNGFKRFVQTVTYAPHFLSTVVVVGMVLMFLSPTSGLVNMAVKAFGGEPIFFMTEPGWFKPIYVLSGVWQQMGWSSIIYLAALAGIDPQLHEAARVDGASRLQRIWHINLPGIRPTIVILLILNIGTLMGVGFEKVFLMQNSLNMEGSDVISTYVYRSGILGAQYSFSAAVGLFNSVINFVLLLTVNRIARKVNQVSLW</sequence>